<evidence type="ECO:0000313" key="10">
    <source>
        <dbReference type="Proteomes" id="UP000002892"/>
    </source>
</evidence>
<dbReference type="EMBL" id="CP003639">
    <property type="protein sequence ID" value="AFM39467.1"/>
    <property type="molecule type" value="Genomic_DNA"/>
</dbReference>
<dbReference type="KEGG" id="dai:Desaci_0400"/>
<dbReference type="SUPFAM" id="SSF143081">
    <property type="entry name" value="BB1717-like"/>
    <property type="match status" value="1"/>
</dbReference>
<dbReference type="InterPro" id="IPR003738">
    <property type="entry name" value="SRAP"/>
</dbReference>
<dbReference type="GO" id="GO:0003697">
    <property type="term" value="F:single-stranded DNA binding"/>
    <property type="evidence" value="ECO:0007669"/>
    <property type="project" value="InterPro"/>
</dbReference>
<keyword evidence="10" id="KW-1185">Reference proteome</keyword>
<proteinExistence type="inferred from homology"/>
<reference evidence="9 10" key="1">
    <citation type="journal article" date="2012" name="J. Bacteriol.">
        <title>Complete genome sequences of Desulfosporosinus orientis DSM765T, Desulfosporosinus youngiae DSM17734T, Desulfosporosinus meridiei DSM13257T, and Desulfosporosinus acidiphilus DSM22704T.</title>
        <authorList>
            <person name="Pester M."/>
            <person name="Brambilla E."/>
            <person name="Alazard D."/>
            <person name="Rattei T."/>
            <person name="Weinmaier T."/>
            <person name="Han J."/>
            <person name="Lucas S."/>
            <person name="Lapidus A."/>
            <person name="Cheng J.F."/>
            <person name="Goodwin L."/>
            <person name="Pitluck S."/>
            <person name="Peters L."/>
            <person name="Ovchinnikova G."/>
            <person name="Teshima H."/>
            <person name="Detter J.C."/>
            <person name="Han C.S."/>
            <person name="Tapia R."/>
            <person name="Land M.L."/>
            <person name="Hauser L."/>
            <person name="Kyrpides N.C."/>
            <person name="Ivanova N.N."/>
            <person name="Pagani I."/>
            <person name="Huntmann M."/>
            <person name="Wei C.L."/>
            <person name="Davenport K.W."/>
            <person name="Daligault H."/>
            <person name="Chain P.S."/>
            <person name="Chen A."/>
            <person name="Mavromatis K."/>
            <person name="Markowitz V."/>
            <person name="Szeto E."/>
            <person name="Mikhailova N."/>
            <person name="Pati A."/>
            <person name="Wagner M."/>
            <person name="Woyke T."/>
            <person name="Ollivier B."/>
            <person name="Klenk H.P."/>
            <person name="Spring S."/>
            <person name="Loy A."/>
        </authorList>
    </citation>
    <scope>NUCLEOTIDE SEQUENCE [LARGE SCALE GENOMIC DNA]</scope>
    <source>
        <strain evidence="10">DSM 22704 / JCM 16185 / SJ4</strain>
    </source>
</reference>
<dbReference type="Proteomes" id="UP000002892">
    <property type="component" value="Chromosome"/>
</dbReference>
<keyword evidence="3" id="KW-0227">DNA damage</keyword>
<sequence length="224" mass="25790">MCGRFSLIQVKDLEKRFEFEQIEFEFEPRYNIAPSQQVPGVLRQNGRNRLCMFRWGLIPNWAKDERIGNKMINARGETLKEKQSFRKSLEQRRCLVLADGFYEWKREGRVKKPYRITLHDGRPFAFAGLWDSWLTPAGQRVNSCTIVTTSSNTLMETIHQRMPVILPQKNEALWLNVDVVSGGEAQSLLTPYPAEQMDAYEVLPLVNSPSYEGPECVIGASSLF</sequence>
<dbReference type="GO" id="GO:0006508">
    <property type="term" value="P:proteolysis"/>
    <property type="evidence" value="ECO:0007669"/>
    <property type="project" value="UniProtKB-KW"/>
</dbReference>
<accession>I4D0Z3</accession>
<keyword evidence="6" id="KW-0238">DNA-binding</keyword>
<dbReference type="Gene3D" id="3.90.1680.10">
    <property type="entry name" value="SOS response associated peptidase-like"/>
    <property type="match status" value="1"/>
</dbReference>
<protein>
    <recommendedName>
        <fullName evidence="8">Abasic site processing protein</fullName>
        <ecNumber evidence="8">3.4.-.-</ecNumber>
    </recommendedName>
</protein>
<dbReference type="PANTHER" id="PTHR13604">
    <property type="entry name" value="DC12-RELATED"/>
    <property type="match status" value="1"/>
</dbReference>
<dbReference type="eggNOG" id="COG2135">
    <property type="taxonomic scope" value="Bacteria"/>
</dbReference>
<keyword evidence="4 8" id="KW-0378">Hydrolase</keyword>
<dbReference type="AlphaFoldDB" id="I4D0Z3"/>
<dbReference type="HOGENOM" id="CLU_035990_6_2_9"/>
<dbReference type="Pfam" id="PF02586">
    <property type="entry name" value="SRAP"/>
    <property type="match status" value="1"/>
</dbReference>
<evidence type="ECO:0000256" key="8">
    <source>
        <dbReference type="RuleBase" id="RU364100"/>
    </source>
</evidence>
<dbReference type="InterPro" id="IPR036590">
    <property type="entry name" value="SRAP-like"/>
</dbReference>
<keyword evidence="7" id="KW-0456">Lyase</keyword>
<comment type="similarity">
    <text evidence="1 8">Belongs to the SOS response-associated peptidase family.</text>
</comment>
<dbReference type="GO" id="GO:0016829">
    <property type="term" value="F:lyase activity"/>
    <property type="evidence" value="ECO:0007669"/>
    <property type="project" value="UniProtKB-KW"/>
</dbReference>
<dbReference type="STRING" id="646529.Desaci_0400"/>
<gene>
    <name evidence="9" type="ordered locus">Desaci_0400</name>
</gene>
<evidence type="ECO:0000256" key="5">
    <source>
        <dbReference type="ARBA" id="ARBA00023124"/>
    </source>
</evidence>
<dbReference type="GO" id="GO:0008233">
    <property type="term" value="F:peptidase activity"/>
    <property type="evidence" value="ECO:0007669"/>
    <property type="project" value="UniProtKB-KW"/>
</dbReference>
<keyword evidence="5" id="KW-0190">Covalent protein-DNA linkage</keyword>
<name>I4D0Z3_DESAJ</name>
<dbReference type="OrthoDB" id="9782620at2"/>
<evidence type="ECO:0000256" key="1">
    <source>
        <dbReference type="ARBA" id="ARBA00008136"/>
    </source>
</evidence>
<dbReference type="RefSeq" id="WP_014825480.1">
    <property type="nucleotide sequence ID" value="NC_018068.1"/>
</dbReference>
<evidence type="ECO:0000256" key="7">
    <source>
        <dbReference type="ARBA" id="ARBA00023239"/>
    </source>
</evidence>
<evidence type="ECO:0000256" key="6">
    <source>
        <dbReference type="ARBA" id="ARBA00023125"/>
    </source>
</evidence>
<evidence type="ECO:0000256" key="2">
    <source>
        <dbReference type="ARBA" id="ARBA00022670"/>
    </source>
</evidence>
<organism evidence="9 10">
    <name type="scientific">Desulfosporosinus acidiphilus (strain DSM 22704 / JCM 16185 / SJ4)</name>
    <dbReference type="NCBI Taxonomy" id="646529"/>
    <lineage>
        <taxon>Bacteria</taxon>
        <taxon>Bacillati</taxon>
        <taxon>Bacillota</taxon>
        <taxon>Clostridia</taxon>
        <taxon>Eubacteriales</taxon>
        <taxon>Desulfitobacteriaceae</taxon>
        <taxon>Desulfosporosinus</taxon>
    </lineage>
</organism>
<dbReference type="EC" id="3.4.-.-" evidence="8"/>
<evidence type="ECO:0000256" key="4">
    <source>
        <dbReference type="ARBA" id="ARBA00022801"/>
    </source>
</evidence>
<evidence type="ECO:0000256" key="3">
    <source>
        <dbReference type="ARBA" id="ARBA00022763"/>
    </source>
</evidence>
<dbReference type="GO" id="GO:0106300">
    <property type="term" value="P:protein-DNA covalent cross-linking repair"/>
    <property type="evidence" value="ECO:0007669"/>
    <property type="project" value="InterPro"/>
</dbReference>
<evidence type="ECO:0000313" key="9">
    <source>
        <dbReference type="EMBL" id="AFM39467.1"/>
    </source>
</evidence>
<dbReference type="PANTHER" id="PTHR13604:SF0">
    <property type="entry name" value="ABASIC SITE PROCESSING PROTEIN HMCES"/>
    <property type="match status" value="1"/>
</dbReference>
<keyword evidence="2 8" id="KW-0645">Protease</keyword>